<organism evidence="6 7">
    <name type="scientific">Neptunitalea lumnitzerae</name>
    <dbReference type="NCBI Taxonomy" id="2965509"/>
    <lineage>
        <taxon>Bacteria</taxon>
        <taxon>Pseudomonadati</taxon>
        <taxon>Bacteroidota</taxon>
        <taxon>Flavobacteriia</taxon>
        <taxon>Flavobacteriales</taxon>
        <taxon>Flavobacteriaceae</taxon>
        <taxon>Neptunitalea</taxon>
    </lineage>
</organism>
<dbReference type="Pfam" id="PF00588">
    <property type="entry name" value="SpoU_methylase"/>
    <property type="match status" value="1"/>
</dbReference>
<dbReference type="PANTHER" id="PTHR43191:SF2">
    <property type="entry name" value="RRNA METHYLTRANSFERASE 3, MITOCHONDRIAL"/>
    <property type="match status" value="1"/>
</dbReference>
<evidence type="ECO:0000259" key="5">
    <source>
        <dbReference type="Pfam" id="PF22435"/>
    </source>
</evidence>
<evidence type="ECO:0000256" key="1">
    <source>
        <dbReference type="ARBA" id="ARBA00007228"/>
    </source>
</evidence>
<dbReference type="Proteomes" id="UP001143543">
    <property type="component" value="Unassembled WGS sequence"/>
</dbReference>
<keyword evidence="2 6" id="KW-0489">Methyltransferase</keyword>
<dbReference type="EMBL" id="BRVO01000003">
    <property type="protein sequence ID" value="GLB50547.1"/>
    <property type="molecule type" value="Genomic_DNA"/>
</dbReference>
<evidence type="ECO:0000313" key="6">
    <source>
        <dbReference type="EMBL" id="GLB50547.1"/>
    </source>
</evidence>
<gene>
    <name evidence="6" type="ORF">Y10_29150</name>
</gene>
<keyword evidence="7" id="KW-1185">Reference proteome</keyword>
<comment type="caution">
    <text evidence="6">The sequence shown here is derived from an EMBL/GenBank/DDBJ whole genome shotgun (WGS) entry which is preliminary data.</text>
</comment>
<dbReference type="SUPFAM" id="SSF55315">
    <property type="entry name" value="L30e-like"/>
    <property type="match status" value="1"/>
</dbReference>
<dbReference type="Gene3D" id="3.30.1330.30">
    <property type="match status" value="1"/>
</dbReference>
<accession>A0ABQ5MNI8</accession>
<dbReference type="PANTHER" id="PTHR43191">
    <property type="entry name" value="RRNA METHYLTRANSFERASE 3"/>
    <property type="match status" value="1"/>
</dbReference>
<evidence type="ECO:0000256" key="3">
    <source>
        <dbReference type="ARBA" id="ARBA00022679"/>
    </source>
</evidence>
<sequence>MVSKNQIKLITSLQQKKYRQKTGLFVAEGVKVINEYLNAGFDLEILFTTKEDSFPQAHSVEVIDEQALKKISRLSTPNVGVALFKIPAAKEIVENGLLVALDGVNDPGNLGTIIRLCDWFGVEQLLCSVNTVDCYNPKVIQATMGSLSRVNIVYTDLEEFLNSTQLPVYAATMEGANVYDAQLEQNAILVMGNEANGLTDEVSKLVTSSIGIPRFGKLQQTESLNVATATAILLSEFKRR</sequence>
<reference evidence="6" key="1">
    <citation type="submission" date="2022-07" db="EMBL/GenBank/DDBJ databases">
        <title>Taxonomy of Novel Oxalotrophic and Methylotrophic Bacteria.</title>
        <authorList>
            <person name="Sahin N."/>
            <person name="Tani A."/>
        </authorList>
    </citation>
    <scope>NUCLEOTIDE SEQUENCE</scope>
    <source>
        <strain evidence="6">Y10</strain>
    </source>
</reference>
<evidence type="ECO:0000259" key="4">
    <source>
        <dbReference type="Pfam" id="PF00588"/>
    </source>
</evidence>
<dbReference type="RefSeq" id="WP_281766173.1">
    <property type="nucleotide sequence ID" value="NZ_BRVO01000003.1"/>
</dbReference>
<proteinExistence type="inferred from homology"/>
<dbReference type="GO" id="GO:0008168">
    <property type="term" value="F:methyltransferase activity"/>
    <property type="evidence" value="ECO:0007669"/>
    <property type="project" value="UniProtKB-KW"/>
</dbReference>
<dbReference type="InterPro" id="IPR051259">
    <property type="entry name" value="rRNA_Methyltransferase"/>
</dbReference>
<feature type="domain" description="MRM3-like substrate binding" evidence="5">
    <location>
        <begin position="5"/>
        <end position="78"/>
    </location>
</feature>
<dbReference type="InterPro" id="IPR029026">
    <property type="entry name" value="tRNA_m1G_MTases_N"/>
</dbReference>
<dbReference type="Gene3D" id="3.40.1280.10">
    <property type="match status" value="1"/>
</dbReference>
<name>A0ABQ5MNI8_9FLAO</name>
<dbReference type="InterPro" id="IPR001537">
    <property type="entry name" value="SpoU_MeTrfase"/>
</dbReference>
<evidence type="ECO:0000313" key="7">
    <source>
        <dbReference type="Proteomes" id="UP001143543"/>
    </source>
</evidence>
<dbReference type="InterPro" id="IPR029028">
    <property type="entry name" value="Alpha/beta_knot_MTases"/>
</dbReference>
<dbReference type="CDD" id="cd18109">
    <property type="entry name" value="SpoU-like_RNA-MTase"/>
    <property type="match status" value="1"/>
</dbReference>
<keyword evidence="3" id="KW-0808">Transferase</keyword>
<dbReference type="InterPro" id="IPR029064">
    <property type="entry name" value="Ribosomal_eL30-like_sf"/>
</dbReference>
<feature type="domain" description="tRNA/rRNA methyltransferase SpoU type" evidence="4">
    <location>
        <begin position="97"/>
        <end position="234"/>
    </location>
</feature>
<dbReference type="InterPro" id="IPR053888">
    <property type="entry name" value="MRM3-like_sub_bind"/>
</dbReference>
<comment type="similarity">
    <text evidence="1">Belongs to the class IV-like SAM-binding methyltransferase superfamily. RNA methyltransferase TrmH family.</text>
</comment>
<evidence type="ECO:0000256" key="2">
    <source>
        <dbReference type="ARBA" id="ARBA00022603"/>
    </source>
</evidence>
<dbReference type="GO" id="GO:0032259">
    <property type="term" value="P:methylation"/>
    <property type="evidence" value="ECO:0007669"/>
    <property type="project" value="UniProtKB-KW"/>
</dbReference>
<protein>
    <submittedName>
        <fullName evidence="6">RNA methyltransferase</fullName>
    </submittedName>
</protein>
<dbReference type="Pfam" id="PF22435">
    <property type="entry name" value="MRM3-like_sub_bind"/>
    <property type="match status" value="1"/>
</dbReference>
<dbReference type="SUPFAM" id="SSF75217">
    <property type="entry name" value="alpha/beta knot"/>
    <property type="match status" value="1"/>
</dbReference>